<reference evidence="2 3" key="1">
    <citation type="submission" date="2014-04" db="EMBL/GenBank/DDBJ databases">
        <title>Draft genome sequence of Bacillus azotoformans MEV2011, a (co-) denitrifying strain unable to grow in the presence of oxygen.</title>
        <authorList>
            <person name="Nielsen M."/>
            <person name="Schreiber L."/>
            <person name="Finster K."/>
            <person name="Schramm A."/>
        </authorList>
    </citation>
    <scope>NUCLEOTIDE SEQUENCE [LARGE SCALE GENOMIC DNA]</scope>
    <source>
        <strain evidence="2 3">MEV2011</strain>
    </source>
</reference>
<evidence type="ECO:0000313" key="3">
    <source>
        <dbReference type="Proteomes" id="UP000027936"/>
    </source>
</evidence>
<feature type="compositionally biased region" description="Basic and acidic residues" evidence="1">
    <location>
        <begin position="24"/>
        <end position="50"/>
    </location>
</feature>
<evidence type="ECO:0000313" key="2">
    <source>
        <dbReference type="EMBL" id="KEF37985.1"/>
    </source>
</evidence>
<gene>
    <name evidence="2" type="ORF">M670_02741</name>
</gene>
<organism evidence="2 3">
    <name type="scientific">Schinkia azotoformans MEV2011</name>
    <dbReference type="NCBI Taxonomy" id="1348973"/>
    <lineage>
        <taxon>Bacteria</taxon>
        <taxon>Bacillati</taxon>
        <taxon>Bacillota</taxon>
        <taxon>Bacilli</taxon>
        <taxon>Bacillales</taxon>
        <taxon>Bacillaceae</taxon>
        <taxon>Calidifontibacillus/Schinkia group</taxon>
        <taxon>Schinkia</taxon>
    </lineage>
</organism>
<dbReference type="OrthoDB" id="463882at2"/>
<feature type="region of interest" description="Disordered" evidence="1">
    <location>
        <begin position="24"/>
        <end position="51"/>
    </location>
</feature>
<dbReference type="AlphaFoldDB" id="A0A072NXL7"/>
<comment type="caution">
    <text evidence="2">The sequence shown here is derived from an EMBL/GenBank/DDBJ whole genome shotgun (WGS) entry which is preliminary data.</text>
</comment>
<name>A0A072NXL7_SCHAZ</name>
<dbReference type="Proteomes" id="UP000027936">
    <property type="component" value="Unassembled WGS sequence"/>
</dbReference>
<sequence length="197" mass="22250">MKKILYFILLASLIINLVGCNNNDDKKDDKANEGKTEQTENKGGAEKENSEQALPDLAEQKTVEIMLEGMPENKVVKLYHHKKLGFSTYVPDDMTVESNPEIFNVFANFGGTENKDATLKITGQTEEEVTKNLQDNGFTLGKVEVKAFDFTDKEFSLNKEGMIGHVAFFKHGNDDYAIYYYFPKDYAEALGRDLILL</sequence>
<dbReference type="PATRIC" id="fig|1348973.3.peg.2651"/>
<proteinExistence type="predicted"/>
<protein>
    <submittedName>
        <fullName evidence="2">Uncharacterized protein</fullName>
    </submittedName>
</protein>
<dbReference type="EMBL" id="JJRY01000010">
    <property type="protein sequence ID" value="KEF37985.1"/>
    <property type="molecule type" value="Genomic_DNA"/>
</dbReference>
<evidence type="ECO:0000256" key="1">
    <source>
        <dbReference type="SAM" id="MobiDB-lite"/>
    </source>
</evidence>
<accession>A0A072NXL7</accession>
<dbReference type="RefSeq" id="WP_051678214.1">
    <property type="nucleotide sequence ID" value="NZ_JJRY01000010.1"/>
</dbReference>